<protein>
    <submittedName>
        <fullName evidence="2">DUF1902 domain-containing protein</fullName>
    </submittedName>
</protein>
<dbReference type="Pfam" id="PF08972">
    <property type="entry name" value="DUF1902"/>
    <property type="match status" value="1"/>
</dbReference>
<name>A0ABX0G3Y0_9RHOB</name>
<evidence type="ECO:0000313" key="3">
    <source>
        <dbReference type="Proteomes" id="UP001515660"/>
    </source>
</evidence>
<keyword evidence="3" id="KW-1185">Reference proteome</keyword>
<sequence length="85" mass="9431">MKPLEFYVKAVWDAEARVWVSESDIIGLHVEAETLEEFEAAAAELGPQLIVENHITKRDLAQRSLSELIPWIKFRAPQTGGAAAA</sequence>
<proteinExistence type="predicted"/>
<reference evidence="2 3" key="1">
    <citation type="journal article" date="2022" name="Microorganisms">
        <title>Genome Sequence and Characterization of a Xanthorhodopsin-Containing, Aerobic Anoxygenic Phototrophic Rhodobacter Species, Isolated from Mesophilic Conditions at Yellowstone National Park.</title>
        <authorList>
            <person name="Kyndt J.A."/>
            <person name="Robertson S."/>
            <person name="Shoffstall I.B."/>
            <person name="Ramaley R.F."/>
            <person name="Meyer T.E."/>
        </authorList>
    </citation>
    <scope>NUCLEOTIDE SEQUENCE [LARGE SCALE GENOMIC DNA]</scope>
    <source>
        <strain evidence="2 3">M37P</strain>
    </source>
</reference>
<dbReference type="EMBL" id="JAANHS010000002">
    <property type="protein sequence ID" value="NHB75875.1"/>
    <property type="molecule type" value="Genomic_DNA"/>
</dbReference>
<evidence type="ECO:0000259" key="1">
    <source>
        <dbReference type="Pfam" id="PF08972"/>
    </source>
</evidence>
<comment type="caution">
    <text evidence="2">The sequence shown here is derived from an EMBL/GenBank/DDBJ whole genome shotgun (WGS) entry which is preliminary data.</text>
</comment>
<feature type="domain" description="DUF1902" evidence="1">
    <location>
        <begin position="6"/>
        <end position="56"/>
    </location>
</feature>
<dbReference type="RefSeq" id="WP_166401896.1">
    <property type="nucleotide sequence ID" value="NZ_JAANHS010000002.1"/>
</dbReference>
<dbReference type="Gene3D" id="3.30.2390.10">
    <property type="entry name" value="TTHA1013-like"/>
    <property type="match status" value="1"/>
</dbReference>
<dbReference type="SUPFAM" id="SSF143100">
    <property type="entry name" value="TTHA1013/TTHA0281-like"/>
    <property type="match status" value="1"/>
</dbReference>
<dbReference type="InterPro" id="IPR015066">
    <property type="entry name" value="DUF1902"/>
</dbReference>
<dbReference type="InterPro" id="IPR035069">
    <property type="entry name" value="TTHA1013/TTHA0281-like"/>
</dbReference>
<accession>A0ABX0G3Y0</accession>
<organism evidence="2 3">
    <name type="scientific">Rhodobacter calidifons</name>
    <dbReference type="NCBI Taxonomy" id="2715277"/>
    <lineage>
        <taxon>Bacteria</taxon>
        <taxon>Pseudomonadati</taxon>
        <taxon>Pseudomonadota</taxon>
        <taxon>Alphaproteobacteria</taxon>
        <taxon>Rhodobacterales</taxon>
        <taxon>Rhodobacter group</taxon>
        <taxon>Rhodobacter</taxon>
    </lineage>
</organism>
<gene>
    <name evidence="2" type="ORF">G8O29_03845</name>
</gene>
<dbReference type="Proteomes" id="UP001515660">
    <property type="component" value="Unassembled WGS sequence"/>
</dbReference>
<evidence type="ECO:0000313" key="2">
    <source>
        <dbReference type="EMBL" id="NHB75875.1"/>
    </source>
</evidence>